<evidence type="ECO:0000313" key="4">
    <source>
        <dbReference type="Proteomes" id="UP000712527"/>
    </source>
</evidence>
<evidence type="ECO:0000259" key="2">
    <source>
        <dbReference type="PROSITE" id="PS50263"/>
    </source>
</evidence>
<evidence type="ECO:0000313" key="3">
    <source>
        <dbReference type="EMBL" id="MBM6775299.1"/>
    </source>
</evidence>
<dbReference type="CDD" id="cd07197">
    <property type="entry name" value="nitrilase"/>
    <property type="match status" value="1"/>
</dbReference>
<keyword evidence="4" id="KW-1185">Reference proteome</keyword>
<feature type="compositionally biased region" description="Acidic residues" evidence="1">
    <location>
        <begin position="539"/>
        <end position="548"/>
    </location>
</feature>
<dbReference type="Gene3D" id="3.60.110.10">
    <property type="entry name" value="Carbon-nitrogen hydrolase"/>
    <property type="match status" value="1"/>
</dbReference>
<dbReference type="InterPro" id="IPR014729">
    <property type="entry name" value="Rossmann-like_a/b/a_fold"/>
</dbReference>
<accession>A0ABS2F2T8</accession>
<organism evidence="3 4">
    <name type="scientific">Olsenella profusa</name>
    <dbReference type="NCBI Taxonomy" id="138595"/>
    <lineage>
        <taxon>Bacteria</taxon>
        <taxon>Bacillati</taxon>
        <taxon>Actinomycetota</taxon>
        <taxon>Coriobacteriia</taxon>
        <taxon>Coriobacteriales</taxon>
        <taxon>Atopobiaceae</taxon>
        <taxon>Olsenella</taxon>
    </lineage>
</organism>
<feature type="region of interest" description="Disordered" evidence="1">
    <location>
        <begin position="575"/>
        <end position="606"/>
    </location>
</feature>
<feature type="domain" description="CN hydrolase" evidence="2">
    <location>
        <begin position="1"/>
        <end position="240"/>
    </location>
</feature>
<dbReference type="EMBL" id="JACSNQ010000015">
    <property type="protein sequence ID" value="MBM6775299.1"/>
    <property type="molecule type" value="Genomic_DNA"/>
</dbReference>
<dbReference type="SUPFAM" id="SSF56317">
    <property type="entry name" value="Carbon-nitrogen hydrolase"/>
    <property type="match status" value="1"/>
</dbReference>
<dbReference type="Pfam" id="PF00795">
    <property type="entry name" value="CN_hydrolase"/>
    <property type="match status" value="2"/>
</dbReference>
<dbReference type="Gene3D" id="3.40.50.620">
    <property type="entry name" value="HUPs"/>
    <property type="match status" value="1"/>
</dbReference>
<dbReference type="RefSeq" id="WP_204793641.1">
    <property type="nucleotide sequence ID" value="NZ_JACSNQ010000015.1"/>
</dbReference>
<dbReference type="Proteomes" id="UP000712527">
    <property type="component" value="Unassembled WGS sequence"/>
</dbReference>
<sequence length="606" mass="62958">MRIAIAQMETRAGDFEETARRMVERSRRAAEQGVDLLVFPAATLCGVTPVSRSDREGFLLDLAGCVMGLAEELVCPCLVPVLTETDGAALPDALLVDGEDIRPVGLAARLEALAAGDKDDDSPTGLPELEFAGARLGVAFTYEDLDTYDEYDYDVDVIVFLSGYGFAVDDPSSAMGSSLTEGRFPADAEATGAWIVGAASLGCYDGQVFTGSSFVLAPWGELAAQAPAFEEALLVCDVDPSAEGPLAAPLTPEVYDAPLTAWGALTTGLAAAVRRAGAEGACVALDGSLNALLVATLAVDALGPARVRALVLLTGDPTRDAASEVLVRALRLAEGSVERLDLSGEKDLVLARGLAEAHLAALAAREGCLPLGSLDKTGRALEPAPPVSAARLQPLGDVYRSDVAALARLRNTISPVMPTLASLELPVPEVVGLDELSGAEARVEFCDLVLSGYLEWDLSVSDIAAERGHDGLVAAVVSSLRAHEPARAGQTAGSITLSSRTLEEARGPLGLAWDDRVRPASERLSGRLASLASEVAESSSDEPEEGADPADSGENRERDVRDLLGYLRDFSLGGGFAPLGGTDQGGRGGEGPLSGGSFWESPFSEN</sequence>
<proteinExistence type="predicted"/>
<name>A0ABS2F2T8_9ACTN</name>
<gene>
    <name evidence="3" type="ORF">H9X80_07050</name>
</gene>
<reference evidence="3 4" key="1">
    <citation type="journal article" date="2021" name="Sci. Rep.">
        <title>The distribution of antibiotic resistance genes in chicken gut microbiota commensals.</title>
        <authorList>
            <person name="Juricova H."/>
            <person name="Matiasovicova J."/>
            <person name="Kubasova T."/>
            <person name="Cejkova D."/>
            <person name="Rychlik I."/>
        </authorList>
    </citation>
    <scope>NUCLEOTIDE SEQUENCE [LARGE SCALE GENOMIC DNA]</scope>
    <source>
        <strain evidence="3 4">An794</strain>
    </source>
</reference>
<protein>
    <recommendedName>
        <fullName evidence="2">CN hydrolase domain-containing protein</fullName>
    </recommendedName>
</protein>
<feature type="compositionally biased region" description="Gly residues" evidence="1">
    <location>
        <begin position="575"/>
        <end position="594"/>
    </location>
</feature>
<evidence type="ECO:0000256" key="1">
    <source>
        <dbReference type="SAM" id="MobiDB-lite"/>
    </source>
</evidence>
<dbReference type="InterPro" id="IPR003010">
    <property type="entry name" value="C-N_Hydrolase"/>
</dbReference>
<dbReference type="PROSITE" id="PS50263">
    <property type="entry name" value="CN_HYDROLASE"/>
    <property type="match status" value="1"/>
</dbReference>
<comment type="caution">
    <text evidence="3">The sequence shown here is derived from an EMBL/GenBank/DDBJ whole genome shotgun (WGS) entry which is preliminary data.</text>
</comment>
<dbReference type="InterPro" id="IPR036526">
    <property type="entry name" value="C-N_Hydrolase_sf"/>
</dbReference>
<feature type="region of interest" description="Disordered" evidence="1">
    <location>
        <begin position="531"/>
        <end position="559"/>
    </location>
</feature>